<dbReference type="PANTHER" id="PTHR43214:SF24">
    <property type="entry name" value="TRANSCRIPTIONAL REGULATORY PROTEIN NARL-RELATED"/>
    <property type="match status" value="1"/>
</dbReference>
<accession>A0ABW0BU22</accession>
<proteinExistence type="predicted"/>
<evidence type="ECO:0000313" key="9">
    <source>
        <dbReference type="Proteomes" id="UP001596163"/>
    </source>
</evidence>
<protein>
    <submittedName>
        <fullName evidence="8">Response regulator</fullName>
    </submittedName>
</protein>
<dbReference type="PROSITE" id="PS50110">
    <property type="entry name" value="RESPONSE_REGULATORY"/>
    <property type="match status" value="1"/>
</dbReference>
<dbReference type="PRINTS" id="PR00038">
    <property type="entry name" value="HTHLUXR"/>
</dbReference>
<dbReference type="InterPro" id="IPR039420">
    <property type="entry name" value="WalR-like"/>
</dbReference>
<evidence type="ECO:0000259" key="6">
    <source>
        <dbReference type="PROSITE" id="PS50043"/>
    </source>
</evidence>
<feature type="modified residue" description="4-aspartylphosphate" evidence="5">
    <location>
        <position position="56"/>
    </location>
</feature>
<dbReference type="SUPFAM" id="SSF46894">
    <property type="entry name" value="C-terminal effector domain of the bipartite response regulators"/>
    <property type="match status" value="1"/>
</dbReference>
<feature type="domain" description="HTH luxR-type" evidence="6">
    <location>
        <begin position="149"/>
        <end position="214"/>
    </location>
</feature>
<organism evidence="8 9">
    <name type="scientific">Algoriphagus aquatilis</name>
    <dbReference type="NCBI Taxonomy" id="490186"/>
    <lineage>
        <taxon>Bacteria</taxon>
        <taxon>Pseudomonadati</taxon>
        <taxon>Bacteroidota</taxon>
        <taxon>Cytophagia</taxon>
        <taxon>Cytophagales</taxon>
        <taxon>Cyclobacteriaceae</taxon>
        <taxon>Algoriphagus</taxon>
    </lineage>
</organism>
<dbReference type="InterPro" id="IPR000792">
    <property type="entry name" value="Tscrpt_reg_LuxR_C"/>
</dbReference>
<dbReference type="Proteomes" id="UP001596163">
    <property type="component" value="Unassembled WGS sequence"/>
</dbReference>
<evidence type="ECO:0000256" key="2">
    <source>
        <dbReference type="ARBA" id="ARBA00023015"/>
    </source>
</evidence>
<evidence type="ECO:0000256" key="1">
    <source>
        <dbReference type="ARBA" id="ARBA00022553"/>
    </source>
</evidence>
<dbReference type="Pfam" id="PF00196">
    <property type="entry name" value="GerE"/>
    <property type="match status" value="1"/>
</dbReference>
<dbReference type="EMBL" id="JBHSKS010000003">
    <property type="protein sequence ID" value="MFC5191068.1"/>
    <property type="molecule type" value="Genomic_DNA"/>
</dbReference>
<evidence type="ECO:0000259" key="7">
    <source>
        <dbReference type="PROSITE" id="PS50110"/>
    </source>
</evidence>
<dbReference type="InterPro" id="IPR016032">
    <property type="entry name" value="Sig_transdc_resp-reg_C-effctor"/>
</dbReference>
<comment type="caution">
    <text evidence="8">The sequence shown here is derived from an EMBL/GenBank/DDBJ whole genome shotgun (WGS) entry which is preliminary data.</text>
</comment>
<dbReference type="SUPFAM" id="SSF52172">
    <property type="entry name" value="CheY-like"/>
    <property type="match status" value="1"/>
</dbReference>
<dbReference type="CDD" id="cd17535">
    <property type="entry name" value="REC_NarL-like"/>
    <property type="match status" value="1"/>
</dbReference>
<evidence type="ECO:0000256" key="5">
    <source>
        <dbReference type="PROSITE-ProRule" id="PRU00169"/>
    </source>
</evidence>
<dbReference type="Pfam" id="PF00072">
    <property type="entry name" value="Response_reg"/>
    <property type="match status" value="1"/>
</dbReference>
<dbReference type="PANTHER" id="PTHR43214">
    <property type="entry name" value="TWO-COMPONENT RESPONSE REGULATOR"/>
    <property type="match status" value="1"/>
</dbReference>
<dbReference type="Gene3D" id="3.40.50.2300">
    <property type="match status" value="1"/>
</dbReference>
<sequence length="217" mass="24534">MSIRVGIVEDNPTILQSIGQRLEKISDIQIKTKAVHGKEILNKLAIDSNLDLIFMDIEMPEMDGIEATAQIKIRYPQIKIIMLTVFDTEDKIFQAIRAGADGYLLKDAEHGYLEKSIQDVLSGGAAMTPSIALKTIRLLRNPQLPVEQEKIETYRLSKREIEILEQLSKGLKYKNIADNLFLSVGTVKKHVDNVYEKLQAHNKLEAIHKAKTSRLID</sequence>
<feature type="domain" description="Response regulatory" evidence="7">
    <location>
        <begin position="4"/>
        <end position="121"/>
    </location>
</feature>
<evidence type="ECO:0000256" key="4">
    <source>
        <dbReference type="ARBA" id="ARBA00023163"/>
    </source>
</evidence>
<dbReference type="SMART" id="SM00448">
    <property type="entry name" value="REC"/>
    <property type="match status" value="1"/>
</dbReference>
<gene>
    <name evidence="8" type="ORF">ACFPIK_04770</name>
</gene>
<dbReference type="SMART" id="SM00421">
    <property type="entry name" value="HTH_LUXR"/>
    <property type="match status" value="1"/>
</dbReference>
<dbReference type="CDD" id="cd06170">
    <property type="entry name" value="LuxR_C_like"/>
    <property type="match status" value="1"/>
</dbReference>
<keyword evidence="9" id="KW-1185">Reference proteome</keyword>
<dbReference type="PROSITE" id="PS50043">
    <property type="entry name" value="HTH_LUXR_2"/>
    <property type="match status" value="1"/>
</dbReference>
<dbReference type="InterPro" id="IPR011006">
    <property type="entry name" value="CheY-like_superfamily"/>
</dbReference>
<dbReference type="RefSeq" id="WP_377912773.1">
    <property type="nucleotide sequence ID" value="NZ_JBHSKS010000003.1"/>
</dbReference>
<keyword evidence="1 5" id="KW-0597">Phosphoprotein</keyword>
<dbReference type="InterPro" id="IPR001789">
    <property type="entry name" value="Sig_transdc_resp-reg_receiver"/>
</dbReference>
<dbReference type="PROSITE" id="PS00622">
    <property type="entry name" value="HTH_LUXR_1"/>
    <property type="match status" value="1"/>
</dbReference>
<dbReference type="InterPro" id="IPR058245">
    <property type="entry name" value="NreC/VraR/RcsB-like_REC"/>
</dbReference>
<name>A0ABW0BU22_9BACT</name>
<keyword evidence="4" id="KW-0804">Transcription</keyword>
<evidence type="ECO:0000313" key="8">
    <source>
        <dbReference type="EMBL" id="MFC5191068.1"/>
    </source>
</evidence>
<evidence type="ECO:0000256" key="3">
    <source>
        <dbReference type="ARBA" id="ARBA00023125"/>
    </source>
</evidence>
<keyword evidence="3" id="KW-0238">DNA-binding</keyword>
<reference evidence="9" key="1">
    <citation type="journal article" date="2019" name="Int. J. Syst. Evol. Microbiol.">
        <title>The Global Catalogue of Microorganisms (GCM) 10K type strain sequencing project: providing services to taxonomists for standard genome sequencing and annotation.</title>
        <authorList>
            <consortium name="The Broad Institute Genomics Platform"/>
            <consortium name="The Broad Institute Genome Sequencing Center for Infectious Disease"/>
            <person name="Wu L."/>
            <person name="Ma J."/>
        </authorList>
    </citation>
    <scope>NUCLEOTIDE SEQUENCE [LARGE SCALE GENOMIC DNA]</scope>
    <source>
        <strain evidence="9">CGMCC 1.7030</strain>
    </source>
</reference>
<keyword evidence="2" id="KW-0805">Transcription regulation</keyword>